<sequence length="244" mass="28359">MNSCKSITVTLSYSDFGFICRICFAKDNLRSLKRVEYLMDVLKSLTNTQISEDDGLPQNICVNCIRKLEEISDFLDLSQYSDLSLRHVLLTKVDTVTNTISWSNNEHKETTSKSDDPIGDVNIETFDGNAQDVLNCNKKEETVEKHKHTRHKYRNISRICLTSQELNTIDERRKRNRIAKAKSRERDRLREIELMETLEDLNNVNSSLLKKKKYLEKQIEDLQTVLSKYKCTNMDHNLGCSNKT</sequence>
<dbReference type="Proteomes" id="UP001153712">
    <property type="component" value="Chromosome 12"/>
</dbReference>
<dbReference type="Gene3D" id="1.20.5.170">
    <property type="match status" value="1"/>
</dbReference>
<dbReference type="Gene3D" id="3.40.1800.20">
    <property type="match status" value="1"/>
</dbReference>
<name>A0A9N9XLQ4_PHYSR</name>
<evidence type="ECO:0000313" key="6">
    <source>
        <dbReference type="Proteomes" id="UP001153712"/>
    </source>
</evidence>
<keyword evidence="1" id="KW-0863">Zinc-finger</keyword>
<evidence type="ECO:0000259" key="4">
    <source>
        <dbReference type="PROSITE" id="PS51915"/>
    </source>
</evidence>
<keyword evidence="1" id="KW-0479">Metal-binding</keyword>
<organism evidence="5 6">
    <name type="scientific">Phyllotreta striolata</name>
    <name type="common">Striped flea beetle</name>
    <name type="synonym">Crioceris striolata</name>
    <dbReference type="NCBI Taxonomy" id="444603"/>
    <lineage>
        <taxon>Eukaryota</taxon>
        <taxon>Metazoa</taxon>
        <taxon>Ecdysozoa</taxon>
        <taxon>Arthropoda</taxon>
        <taxon>Hexapoda</taxon>
        <taxon>Insecta</taxon>
        <taxon>Pterygota</taxon>
        <taxon>Neoptera</taxon>
        <taxon>Endopterygota</taxon>
        <taxon>Coleoptera</taxon>
        <taxon>Polyphaga</taxon>
        <taxon>Cucujiformia</taxon>
        <taxon>Chrysomeloidea</taxon>
        <taxon>Chrysomelidae</taxon>
        <taxon>Galerucinae</taxon>
        <taxon>Alticini</taxon>
        <taxon>Phyllotreta</taxon>
    </lineage>
</organism>
<dbReference type="InterPro" id="IPR004827">
    <property type="entry name" value="bZIP"/>
</dbReference>
<dbReference type="SUPFAM" id="SSF57716">
    <property type="entry name" value="Glucocorticoid receptor-like (DNA-binding domain)"/>
    <property type="match status" value="1"/>
</dbReference>
<dbReference type="OrthoDB" id="6077919at2759"/>
<keyword evidence="2" id="KW-0175">Coiled coil</keyword>
<dbReference type="Pfam" id="PF07716">
    <property type="entry name" value="bZIP_2"/>
    <property type="match status" value="1"/>
</dbReference>
<feature type="binding site" evidence="1">
    <location>
        <position position="64"/>
    </location>
    <ligand>
        <name>Zn(2+)</name>
        <dbReference type="ChEBI" id="CHEBI:29105"/>
    </ligand>
</feature>
<dbReference type="InterPro" id="IPR012934">
    <property type="entry name" value="Znf_AD"/>
</dbReference>
<gene>
    <name evidence="5" type="ORF">PHYEVI_LOCUS3173</name>
</gene>
<dbReference type="SMART" id="SM00868">
    <property type="entry name" value="zf-AD"/>
    <property type="match status" value="1"/>
</dbReference>
<dbReference type="GO" id="GO:0003700">
    <property type="term" value="F:DNA-binding transcription factor activity"/>
    <property type="evidence" value="ECO:0007669"/>
    <property type="project" value="InterPro"/>
</dbReference>
<dbReference type="GO" id="GO:0005634">
    <property type="term" value="C:nucleus"/>
    <property type="evidence" value="ECO:0007669"/>
    <property type="project" value="InterPro"/>
</dbReference>
<evidence type="ECO:0000256" key="1">
    <source>
        <dbReference type="PROSITE-ProRule" id="PRU01263"/>
    </source>
</evidence>
<dbReference type="PROSITE" id="PS50217">
    <property type="entry name" value="BZIP"/>
    <property type="match status" value="1"/>
</dbReference>
<reference evidence="5" key="1">
    <citation type="submission" date="2022-01" db="EMBL/GenBank/DDBJ databases">
        <authorList>
            <person name="King R."/>
        </authorList>
    </citation>
    <scope>NUCLEOTIDE SEQUENCE</scope>
</reference>
<feature type="binding site" evidence="1">
    <location>
        <position position="61"/>
    </location>
    <ligand>
        <name>Zn(2+)</name>
        <dbReference type="ChEBI" id="CHEBI:29105"/>
    </ligand>
</feature>
<dbReference type="Pfam" id="PF07776">
    <property type="entry name" value="zf-AD"/>
    <property type="match status" value="1"/>
</dbReference>
<keyword evidence="6" id="KW-1185">Reference proteome</keyword>
<evidence type="ECO:0000313" key="5">
    <source>
        <dbReference type="EMBL" id="CAG9856755.1"/>
    </source>
</evidence>
<feature type="binding site" evidence="1">
    <location>
        <position position="23"/>
    </location>
    <ligand>
        <name>Zn(2+)</name>
        <dbReference type="ChEBI" id="CHEBI:29105"/>
    </ligand>
</feature>
<dbReference type="EMBL" id="OU900105">
    <property type="protein sequence ID" value="CAG9856755.1"/>
    <property type="molecule type" value="Genomic_DNA"/>
</dbReference>
<evidence type="ECO:0000259" key="3">
    <source>
        <dbReference type="PROSITE" id="PS50217"/>
    </source>
</evidence>
<protein>
    <submittedName>
        <fullName evidence="5">Uncharacterized protein</fullName>
    </submittedName>
</protein>
<feature type="binding site" evidence="1">
    <location>
        <position position="20"/>
    </location>
    <ligand>
        <name>Zn(2+)</name>
        <dbReference type="ChEBI" id="CHEBI:29105"/>
    </ligand>
</feature>
<evidence type="ECO:0000256" key="2">
    <source>
        <dbReference type="SAM" id="Coils"/>
    </source>
</evidence>
<dbReference type="GO" id="GO:0008270">
    <property type="term" value="F:zinc ion binding"/>
    <property type="evidence" value="ECO:0007669"/>
    <property type="project" value="UniProtKB-UniRule"/>
</dbReference>
<feature type="coiled-coil region" evidence="2">
    <location>
        <begin position="198"/>
        <end position="225"/>
    </location>
</feature>
<dbReference type="PROSITE" id="PS51915">
    <property type="entry name" value="ZAD"/>
    <property type="match status" value="1"/>
</dbReference>
<dbReference type="InterPro" id="IPR046347">
    <property type="entry name" value="bZIP_sf"/>
</dbReference>
<proteinExistence type="predicted"/>
<dbReference type="AlphaFoldDB" id="A0A9N9XLQ4"/>
<dbReference type="SUPFAM" id="SSF57959">
    <property type="entry name" value="Leucine zipper domain"/>
    <property type="match status" value="1"/>
</dbReference>
<keyword evidence="1" id="KW-0862">Zinc</keyword>
<accession>A0A9N9XLQ4</accession>
<feature type="domain" description="BZIP" evidence="3">
    <location>
        <begin position="171"/>
        <end position="229"/>
    </location>
</feature>
<feature type="domain" description="ZAD" evidence="4">
    <location>
        <begin position="18"/>
        <end position="88"/>
    </location>
</feature>